<feature type="compositionally biased region" description="Gly residues" evidence="1">
    <location>
        <begin position="15"/>
        <end position="26"/>
    </location>
</feature>
<dbReference type="InterPro" id="IPR010869">
    <property type="entry name" value="DUF1501"/>
</dbReference>
<dbReference type="RefSeq" id="WP_209351925.1">
    <property type="nucleotide sequence ID" value="NZ_JAGIYZ010000010.1"/>
</dbReference>
<reference evidence="2 3" key="1">
    <citation type="submission" date="2021-03" db="EMBL/GenBank/DDBJ databases">
        <authorList>
            <person name="So Y."/>
        </authorList>
    </citation>
    <scope>NUCLEOTIDE SEQUENCE [LARGE SCALE GENOMIC DNA]</scope>
    <source>
        <strain evidence="2 3">PWR1</strain>
    </source>
</reference>
<organism evidence="2 3">
    <name type="scientific">Roseomonas nitratireducens</name>
    <dbReference type="NCBI Taxonomy" id="2820810"/>
    <lineage>
        <taxon>Bacteria</taxon>
        <taxon>Pseudomonadati</taxon>
        <taxon>Pseudomonadota</taxon>
        <taxon>Alphaproteobacteria</taxon>
        <taxon>Acetobacterales</taxon>
        <taxon>Roseomonadaceae</taxon>
        <taxon>Roseomonas</taxon>
    </lineage>
</organism>
<name>A0ABS4AT50_9PROT</name>
<dbReference type="EMBL" id="JAGIYZ010000010">
    <property type="protein sequence ID" value="MBP0464536.1"/>
    <property type="molecule type" value="Genomic_DNA"/>
</dbReference>
<dbReference type="Proteomes" id="UP000680815">
    <property type="component" value="Unassembled WGS sequence"/>
</dbReference>
<evidence type="ECO:0000313" key="3">
    <source>
        <dbReference type="Proteomes" id="UP000680815"/>
    </source>
</evidence>
<proteinExistence type="predicted"/>
<protein>
    <submittedName>
        <fullName evidence="2">DUF1501 domain-containing protein</fullName>
    </submittedName>
</protein>
<keyword evidence="3" id="KW-1185">Reference proteome</keyword>
<gene>
    <name evidence="2" type="ORF">J5Y09_11520</name>
</gene>
<accession>A0ABS4AT50</accession>
<dbReference type="PANTHER" id="PTHR43737:SF1">
    <property type="entry name" value="DUF1501 DOMAIN-CONTAINING PROTEIN"/>
    <property type="match status" value="1"/>
</dbReference>
<evidence type="ECO:0000313" key="2">
    <source>
        <dbReference type="EMBL" id="MBP0464536.1"/>
    </source>
</evidence>
<feature type="region of interest" description="Disordered" evidence="1">
    <location>
        <begin position="1"/>
        <end position="28"/>
    </location>
</feature>
<evidence type="ECO:0000256" key="1">
    <source>
        <dbReference type="SAM" id="MobiDB-lite"/>
    </source>
</evidence>
<comment type="caution">
    <text evidence="2">The sequence shown here is derived from an EMBL/GenBank/DDBJ whole genome shotgun (WGS) entry which is preliminary data.</text>
</comment>
<dbReference type="PANTHER" id="PTHR43737">
    <property type="entry name" value="BLL7424 PROTEIN"/>
    <property type="match status" value="1"/>
</dbReference>
<sequence>MVRPRRDAEAAGAGQARGAGGPGPAGGAHLPALGRRAALLGLSAALALPQARVAFAQAPGDARLVVVLLRGGMDGLHAVQPYGDAAFAGLRGPLALPQPGQEGGLLDLGGHFGLHPRLAALHAMFGAGEATIVHAVAGHWRTRSHFDAQDLLESGADQRLSSGWLNRALAAIPARQGAQPAGLSVGTDMPLLMRGATPVGNFAPRGSATPPPDLFARVAELNAADPVTGPAIAEGLRVRGYATGTLGEDAAIRPAQGGAFRALALAAGRLLSQPDGPRVAAFELSGWDTHAQQANRLNAPLSQLDEGLAALKESLGTHWRRTAVLVVTEFGRTVRVNGTAGTDHGTGGVAFLVGGAVAGGRVAGTWPGLAEAQLFQGRDLAPTSDLRSLAKGLLRDHLRLPGPAVARAFPGSEAVAPQGGLVRV</sequence>
<dbReference type="Pfam" id="PF07394">
    <property type="entry name" value="DUF1501"/>
    <property type="match status" value="1"/>
</dbReference>